<dbReference type="AlphaFoldDB" id="A0A261W180"/>
<accession>A0A261W180</accession>
<dbReference type="InterPro" id="IPR000847">
    <property type="entry name" value="LysR_HTH_N"/>
</dbReference>
<evidence type="ECO:0000259" key="5">
    <source>
        <dbReference type="PROSITE" id="PS50931"/>
    </source>
</evidence>
<protein>
    <submittedName>
        <fullName evidence="6">LysR family transcriptional regulator</fullName>
    </submittedName>
</protein>
<dbReference type="GO" id="GO:0006351">
    <property type="term" value="P:DNA-templated transcription"/>
    <property type="evidence" value="ECO:0007669"/>
    <property type="project" value="TreeGrafter"/>
</dbReference>
<dbReference type="InterPro" id="IPR036390">
    <property type="entry name" value="WH_DNA-bd_sf"/>
</dbReference>
<dbReference type="PROSITE" id="PS50931">
    <property type="entry name" value="HTH_LYSR"/>
    <property type="match status" value="1"/>
</dbReference>
<evidence type="ECO:0000256" key="4">
    <source>
        <dbReference type="ARBA" id="ARBA00023163"/>
    </source>
</evidence>
<comment type="similarity">
    <text evidence="1">Belongs to the LysR transcriptional regulatory family.</text>
</comment>
<feature type="domain" description="HTH lysR-type" evidence="5">
    <location>
        <begin position="18"/>
        <end position="75"/>
    </location>
</feature>
<keyword evidence="2" id="KW-0805">Transcription regulation</keyword>
<dbReference type="GO" id="GO:0043565">
    <property type="term" value="F:sequence-specific DNA binding"/>
    <property type="evidence" value="ECO:0007669"/>
    <property type="project" value="TreeGrafter"/>
</dbReference>
<keyword evidence="4" id="KW-0804">Transcription</keyword>
<sequence length="327" mass="35562">MPCEAVLHNWHAMEFPAHLLPAVHAFARVAHYGSFTRAAAELGVSASALSQTLRGLEARLGVRLLNRTTRRVGLTEAGQRLLERVRPALGAIGEALEDLDAARGHPAGTLRINSSRVACGLLITPHLAEFQARYPGITLELVLDDGLSDLVAGGFDAGIRLGENLARDMVAVRISRNQRMVTAGSPAYFRRHGGPPPASPADLAGHDCIGTRFESRGTLYRWEYQRPDGQLLEVDVPHRLVTNDFALMVQAGLDGLGLIHVLEDPILAHLANGALVPVLQDWTATFPGFYLYYPHRAHMALKLRVFIDFLRARLPDAGMPPPGPGEL</sequence>
<dbReference type="InterPro" id="IPR036388">
    <property type="entry name" value="WH-like_DNA-bd_sf"/>
</dbReference>
<evidence type="ECO:0000313" key="7">
    <source>
        <dbReference type="Proteomes" id="UP000215633"/>
    </source>
</evidence>
<dbReference type="InterPro" id="IPR058163">
    <property type="entry name" value="LysR-type_TF_proteobact-type"/>
</dbReference>
<gene>
    <name evidence="6" type="ORF">CAL24_07610</name>
</gene>
<dbReference type="Proteomes" id="UP000215633">
    <property type="component" value="Unassembled WGS sequence"/>
</dbReference>
<dbReference type="Pfam" id="PF03466">
    <property type="entry name" value="LysR_substrate"/>
    <property type="match status" value="1"/>
</dbReference>
<evidence type="ECO:0000256" key="3">
    <source>
        <dbReference type="ARBA" id="ARBA00023125"/>
    </source>
</evidence>
<evidence type="ECO:0000256" key="2">
    <source>
        <dbReference type="ARBA" id="ARBA00023015"/>
    </source>
</evidence>
<dbReference type="GO" id="GO:0003700">
    <property type="term" value="F:DNA-binding transcription factor activity"/>
    <property type="evidence" value="ECO:0007669"/>
    <property type="project" value="InterPro"/>
</dbReference>
<keyword evidence="3" id="KW-0238">DNA-binding</keyword>
<reference evidence="7" key="1">
    <citation type="submission" date="2017-05" db="EMBL/GenBank/DDBJ databases">
        <title>Complete and WGS of Bordetella genogroups.</title>
        <authorList>
            <person name="Spilker T."/>
            <person name="Lipuma J."/>
        </authorList>
    </citation>
    <scope>NUCLEOTIDE SEQUENCE [LARGE SCALE GENOMIC DNA]</scope>
    <source>
        <strain evidence="7">AU8256</strain>
    </source>
</reference>
<keyword evidence="7" id="KW-1185">Reference proteome</keyword>
<comment type="caution">
    <text evidence="6">The sequence shown here is derived from an EMBL/GenBank/DDBJ whole genome shotgun (WGS) entry which is preliminary data.</text>
</comment>
<dbReference type="SUPFAM" id="SSF53850">
    <property type="entry name" value="Periplasmic binding protein-like II"/>
    <property type="match status" value="1"/>
</dbReference>
<organism evidence="6 7">
    <name type="scientific">Bordetella genomosp. 2</name>
    <dbReference type="NCBI Taxonomy" id="1983456"/>
    <lineage>
        <taxon>Bacteria</taxon>
        <taxon>Pseudomonadati</taxon>
        <taxon>Pseudomonadota</taxon>
        <taxon>Betaproteobacteria</taxon>
        <taxon>Burkholderiales</taxon>
        <taxon>Alcaligenaceae</taxon>
        <taxon>Bordetella</taxon>
    </lineage>
</organism>
<dbReference type="FunFam" id="1.10.10.10:FF:000001">
    <property type="entry name" value="LysR family transcriptional regulator"/>
    <property type="match status" value="1"/>
</dbReference>
<dbReference type="PANTHER" id="PTHR30537">
    <property type="entry name" value="HTH-TYPE TRANSCRIPTIONAL REGULATOR"/>
    <property type="match status" value="1"/>
</dbReference>
<dbReference type="PANTHER" id="PTHR30537:SF1">
    <property type="entry name" value="HTH-TYPE TRANSCRIPTIONAL REGULATOR PGRR"/>
    <property type="match status" value="1"/>
</dbReference>
<name>A0A261W180_9BORD</name>
<evidence type="ECO:0000313" key="6">
    <source>
        <dbReference type="EMBL" id="OZI79777.1"/>
    </source>
</evidence>
<dbReference type="EMBL" id="NEVT01000003">
    <property type="protein sequence ID" value="OZI79777.1"/>
    <property type="molecule type" value="Genomic_DNA"/>
</dbReference>
<proteinExistence type="inferred from homology"/>
<dbReference type="InterPro" id="IPR005119">
    <property type="entry name" value="LysR_subst-bd"/>
</dbReference>
<dbReference type="Pfam" id="PF00126">
    <property type="entry name" value="HTH_1"/>
    <property type="match status" value="1"/>
</dbReference>
<evidence type="ECO:0000256" key="1">
    <source>
        <dbReference type="ARBA" id="ARBA00009437"/>
    </source>
</evidence>
<dbReference type="Gene3D" id="3.40.190.290">
    <property type="match status" value="1"/>
</dbReference>
<dbReference type="SUPFAM" id="SSF46785">
    <property type="entry name" value="Winged helix' DNA-binding domain"/>
    <property type="match status" value="1"/>
</dbReference>
<dbReference type="CDD" id="cd08474">
    <property type="entry name" value="PBP2_CrgA_like_5"/>
    <property type="match status" value="1"/>
</dbReference>
<dbReference type="Gene3D" id="1.10.10.10">
    <property type="entry name" value="Winged helix-like DNA-binding domain superfamily/Winged helix DNA-binding domain"/>
    <property type="match status" value="1"/>
</dbReference>
<dbReference type="PRINTS" id="PR00039">
    <property type="entry name" value="HTHLYSR"/>
</dbReference>